<dbReference type="InterPro" id="IPR022453">
    <property type="entry name" value="Znf_MqsA-type"/>
</dbReference>
<protein>
    <submittedName>
        <fullName evidence="1">YokU family protein</fullName>
    </submittedName>
</protein>
<evidence type="ECO:0000313" key="1">
    <source>
        <dbReference type="EMBL" id="KAA9021845.1"/>
    </source>
</evidence>
<accession>A0A5J5HM41</accession>
<reference evidence="1 2" key="1">
    <citation type="submission" date="2019-09" db="EMBL/GenBank/DDBJ databases">
        <title>Whole genome sequences of isolates from the Mars Exploration Rovers.</title>
        <authorList>
            <person name="Seuylemezian A."/>
            <person name="Vaishampayan P."/>
        </authorList>
    </citation>
    <scope>NUCLEOTIDE SEQUENCE [LARGE SCALE GENOMIC DNA]</scope>
    <source>
        <strain evidence="1 2">MER_TA_151</strain>
    </source>
</reference>
<keyword evidence="2" id="KW-1185">Reference proteome</keyword>
<dbReference type="Proteomes" id="UP000326671">
    <property type="component" value="Unassembled WGS sequence"/>
</dbReference>
<dbReference type="NCBIfam" id="TIGR03831">
    <property type="entry name" value="YgiT_finger"/>
    <property type="match status" value="1"/>
</dbReference>
<organism evidence="1 2">
    <name type="scientific">Niallia endozanthoxylica</name>
    <dbReference type="NCBI Taxonomy" id="2036016"/>
    <lineage>
        <taxon>Bacteria</taxon>
        <taxon>Bacillati</taxon>
        <taxon>Bacillota</taxon>
        <taxon>Bacilli</taxon>
        <taxon>Bacillales</taxon>
        <taxon>Bacillaceae</taxon>
        <taxon>Niallia</taxon>
    </lineage>
</organism>
<sequence>MEICPWCEVGKLSKVTDTVYWELPDGTRAVEINETPSFYCDNCRALFQSDEIVKDIEDQLFLIDTKQLGRQTTFDELMKMKRLLKRNYFDF</sequence>
<name>A0A5J5HM41_9BACI</name>
<dbReference type="NCBIfam" id="TIGR03829">
    <property type="entry name" value="YokU_near_AblA"/>
    <property type="match status" value="1"/>
</dbReference>
<comment type="caution">
    <text evidence="1">The sequence shown here is derived from an EMBL/GenBank/DDBJ whole genome shotgun (WGS) entry which is preliminary data.</text>
</comment>
<dbReference type="CDD" id="cd12870">
    <property type="entry name" value="MqsA"/>
    <property type="match status" value="1"/>
</dbReference>
<dbReference type="OrthoDB" id="2666319at2"/>
<evidence type="ECO:0000313" key="2">
    <source>
        <dbReference type="Proteomes" id="UP000326671"/>
    </source>
</evidence>
<proteinExistence type="predicted"/>
<dbReference type="InterPro" id="IPR022451">
    <property type="entry name" value="CHP03829_YokU"/>
</dbReference>
<dbReference type="Pfam" id="PF14122">
    <property type="entry name" value="YokU"/>
    <property type="match status" value="1"/>
</dbReference>
<dbReference type="EMBL" id="VYKL01000026">
    <property type="protein sequence ID" value="KAA9021845.1"/>
    <property type="molecule type" value="Genomic_DNA"/>
</dbReference>
<dbReference type="AlphaFoldDB" id="A0A5J5HM41"/>
<dbReference type="RefSeq" id="WP_150441371.1">
    <property type="nucleotide sequence ID" value="NZ_VYKL01000026.1"/>
</dbReference>
<gene>
    <name evidence="1" type="ORF">F4V44_17170</name>
</gene>